<evidence type="ECO:0000313" key="7">
    <source>
        <dbReference type="Proteomes" id="UP000494163"/>
    </source>
</evidence>
<feature type="domain" description="CN hydrolase" evidence="5">
    <location>
        <begin position="26"/>
        <end position="296"/>
    </location>
</feature>
<dbReference type="PANTHER" id="PTHR10609:SF14">
    <property type="entry name" value="BIOTINIDASE"/>
    <property type="match status" value="1"/>
</dbReference>
<keyword evidence="3" id="KW-0472">Membrane</keyword>
<proteinExistence type="inferred from homology"/>
<feature type="chain" id="PRO_5005794008" evidence="4">
    <location>
        <begin position="20"/>
        <end position="529"/>
    </location>
</feature>
<dbReference type="InterPro" id="IPR003010">
    <property type="entry name" value="C-N_Hydrolase"/>
</dbReference>
<dbReference type="InterPro" id="IPR040154">
    <property type="entry name" value="Biotinidase/VNN"/>
</dbReference>
<evidence type="ECO:0000256" key="2">
    <source>
        <dbReference type="ARBA" id="ARBA00022801"/>
    </source>
</evidence>
<dbReference type="Gene3D" id="3.60.110.10">
    <property type="entry name" value="Carbon-nitrogen hydrolase"/>
    <property type="match status" value="1"/>
</dbReference>
<comment type="similarity">
    <text evidence="1">Belongs to the carbon-nitrogen hydrolase superfamily. BTD/VNN family.</text>
</comment>
<accession>A0A0M4ETB0</accession>
<feature type="transmembrane region" description="Helical" evidence="3">
    <location>
        <begin position="508"/>
        <end position="527"/>
    </location>
</feature>
<dbReference type="OrthoDB" id="10250282at2759"/>
<dbReference type="Pfam" id="PF19018">
    <property type="entry name" value="Vanin_C"/>
    <property type="match status" value="1"/>
</dbReference>
<dbReference type="OMA" id="ADLCCDF"/>
<dbReference type="AlphaFoldDB" id="A0A0M4ETB0"/>
<feature type="non-terminal residue" evidence="6">
    <location>
        <position position="529"/>
    </location>
</feature>
<dbReference type="Pfam" id="PF00795">
    <property type="entry name" value="CN_hydrolase"/>
    <property type="match status" value="1"/>
</dbReference>
<name>A0A0M4ETB0_DROBS</name>
<dbReference type="EMBL" id="CP012528">
    <property type="protein sequence ID" value="ALC48764.1"/>
    <property type="molecule type" value="Genomic_DNA"/>
</dbReference>
<dbReference type="SUPFAM" id="SSF56317">
    <property type="entry name" value="Carbon-nitrogen hydrolase"/>
    <property type="match status" value="1"/>
</dbReference>
<evidence type="ECO:0000259" key="5">
    <source>
        <dbReference type="PROSITE" id="PS50263"/>
    </source>
</evidence>
<dbReference type="PROSITE" id="PS50263">
    <property type="entry name" value="CN_HYDROLASE"/>
    <property type="match status" value="1"/>
</dbReference>
<evidence type="ECO:0000256" key="1">
    <source>
        <dbReference type="ARBA" id="ARBA00008225"/>
    </source>
</evidence>
<organism evidence="6 7">
    <name type="scientific">Drosophila busckii</name>
    <name type="common">Fruit fly</name>
    <dbReference type="NCBI Taxonomy" id="30019"/>
    <lineage>
        <taxon>Eukaryota</taxon>
        <taxon>Metazoa</taxon>
        <taxon>Ecdysozoa</taxon>
        <taxon>Arthropoda</taxon>
        <taxon>Hexapoda</taxon>
        <taxon>Insecta</taxon>
        <taxon>Pterygota</taxon>
        <taxon>Neoptera</taxon>
        <taxon>Endopterygota</taxon>
        <taxon>Diptera</taxon>
        <taxon>Brachycera</taxon>
        <taxon>Muscomorpha</taxon>
        <taxon>Ephydroidea</taxon>
        <taxon>Drosophilidae</taxon>
        <taxon>Drosophila</taxon>
    </lineage>
</organism>
<keyword evidence="3" id="KW-0812">Transmembrane</keyword>
<gene>
    <name evidence="6" type="ORF">Dbus_chrXg620</name>
</gene>
<keyword evidence="4" id="KW-0732">Signal</keyword>
<keyword evidence="2" id="KW-0378">Hydrolase</keyword>
<dbReference type="InterPro" id="IPR043957">
    <property type="entry name" value="Vanin_C"/>
</dbReference>
<dbReference type="InterPro" id="IPR036526">
    <property type="entry name" value="C-N_Hydrolase_sf"/>
</dbReference>
<dbReference type="GO" id="GO:0016787">
    <property type="term" value="F:hydrolase activity"/>
    <property type="evidence" value="ECO:0007669"/>
    <property type="project" value="UniProtKB-KW"/>
</dbReference>
<feature type="signal peptide" evidence="4">
    <location>
        <begin position="1"/>
        <end position="19"/>
    </location>
</feature>
<keyword evidence="3" id="KW-1133">Transmembrane helix</keyword>
<keyword evidence="7" id="KW-1185">Reference proteome</keyword>
<dbReference type="STRING" id="30019.A0A0M4ETB0"/>
<dbReference type="Proteomes" id="UP000494163">
    <property type="component" value="Chromosome X"/>
</dbReference>
<dbReference type="PANTHER" id="PTHR10609">
    <property type="entry name" value="BIOTINIDASE-RELATED"/>
    <property type="match status" value="1"/>
</dbReference>
<evidence type="ECO:0000256" key="3">
    <source>
        <dbReference type="SAM" id="Phobius"/>
    </source>
</evidence>
<protein>
    <submittedName>
        <fullName evidence="6">CG32750</fullName>
    </submittedName>
</protein>
<reference evidence="6 7" key="1">
    <citation type="submission" date="2015-08" db="EMBL/GenBank/DDBJ databases">
        <title>Ancestral chromatin configuration constrains chromatin evolution on differentiating sex chromosomes in Drosophila.</title>
        <authorList>
            <person name="Zhou Q."/>
            <person name="Bachtrog D."/>
        </authorList>
    </citation>
    <scope>NUCLEOTIDE SEQUENCE [LARGE SCALE GENOMIC DNA]</scope>
    <source>
        <tissue evidence="6">Whole larvae</tissue>
    </source>
</reference>
<evidence type="ECO:0000313" key="6">
    <source>
        <dbReference type="EMBL" id="ALC48764.1"/>
    </source>
</evidence>
<sequence length="529" mass="59331">MWKFLMGLLLLCSLVLVKGQITKSYYTAGVVEFRPTVQGGSSSEMLQQNLDAYLQLIEQANGEADILVFPEGTLNNPLQLTRVPQLTHNDSICSEAIAQQHRVEPFMQKLACAALRARSYLVINVQEREDCDIKTQRDCPSRGYLLFNTNVVFDRSGAIVSRYRKWNLYLAPEMNRTESADYGAFKTDLGIVFGHFICFDMLFYTPATELIERFEIRNIIATNMFNSELPFLTASQLQQGWAWGSEVNLLAAGASLPARGISGSGIYAGKRGAIVRHMVGNATVGERRLLLARVPIYPNIISGDVSFDVARPGPAQQMLPLLQQQAANFRSQPLQLQNSSLQQIKLCEQQLCCYFNVSLQLPPAQQLKQLPYQYRAALFAGNRSYEQDQRSSLRLCAIVACLNDEPASCGKLHAADLANAPRLQFNALNVSGEFIPYRRRLLMPSTLSYSLYALQPSEMSWQQHFELFKPTRIDMQLLQPHSQLLTFGIYGNYFDEHYKGKAAGRTALSGWLLSCALLSPLLLLMLIGK</sequence>
<evidence type="ECO:0000256" key="4">
    <source>
        <dbReference type="SAM" id="SignalP"/>
    </source>
</evidence>